<comment type="caution">
    <text evidence="1">The sequence shown here is derived from an EMBL/GenBank/DDBJ whole genome shotgun (WGS) entry which is preliminary data.</text>
</comment>
<organism evidence="1 2">
    <name type="scientific">Deinococcus terrestris</name>
    <dbReference type="NCBI Taxonomy" id="2651870"/>
    <lineage>
        <taxon>Bacteria</taxon>
        <taxon>Thermotogati</taxon>
        <taxon>Deinococcota</taxon>
        <taxon>Deinococci</taxon>
        <taxon>Deinococcales</taxon>
        <taxon>Deinococcaceae</taxon>
        <taxon>Deinococcus</taxon>
    </lineage>
</organism>
<keyword evidence="2" id="KW-1185">Reference proteome</keyword>
<dbReference type="EMBL" id="WBSL01000009">
    <property type="protein sequence ID" value="MPY67802.1"/>
    <property type="molecule type" value="Genomic_DNA"/>
</dbReference>
<accession>A0A7X1NXU7</accession>
<sequence>MRRVLITGMSGTGKSSVVRELARRGFRAVDTDTDDWSEWTTDAEGQPDWIWREGPMRALLAEEARPLFVCGCKSNQGAFYDSFDRVVLLSAPADVLLARLRTRTDNPYGKTEAEQAEVLGYLETVEPLLRAGANLELDSGRLSVAELADALEALALAREG</sequence>
<dbReference type="Pfam" id="PF13238">
    <property type="entry name" value="AAA_18"/>
    <property type="match status" value="1"/>
</dbReference>
<dbReference type="Gene3D" id="3.40.50.300">
    <property type="entry name" value="P-loop containing nucleotide triphosphate hydrolases"/>
    <property type="match status" value="1"/>
</dbReference>
<gene>
    <name evidence="1" type="ORF">F8S09_14110</name>
</gene>
<dbReference type="RefSeq" id="WP_152872116.1">
    <property type="nucleotide sequence ID" value="NZ_WBSL01000009.1"/>
</dbReference>
<dbReference type="Proteomes" id="UP000484842">
    <property type="component" value="Unassembled WGS sequence"/>
</dbReference>
<dbReference type="SUPFAM" id="SSF52540">
    <property type="entry name" value="P-loop containing nucleoside triphosphate hydrolases"/>
    <property type="match status" value="1"/>
</dbReference>
<reference evidence="1 2" key="1">
    <citation type="submission" date="2019-10" db="EMBL/GenBank/DDBJ databases">
        <title>Deinococcus sp. isolated from soil.</title>
        <authorList>
            <person name="Li Y."/>
            <person name="Wang J."/>
        </authorList>
    </citation>
    <scope>NUCLEOTIDE SEQUENCE [LARGE SCALE GENOMIC DNA]</scope>
    <source>
        <strain evidence="1 2">SDU3-2</strain>
    </source>
</reference>
<proteinExistence type="predicted"/>
<protein>
    <submittedName>
        <fullName evidence="1">AAA family ATPase</fullName>
    </submittedName>
</protein>
<evidence type="ECO:0000313" key="2">
    <source>
        <dbReference type="Proteomes" id="UP000484842"/>
    </source>
</evidence>
<name>A0A7X1NXU7_9DEIO</name>
<dbReference type="InterPro" id="IPR027417">
    <property type="entry name" value="P-loop_NTPase"/>
</dbReference>
<dbReference type="AlphaFoldDB" id="A0A7X1NXU7"/>
<evidence type="ECO:0000313" key="1">
    <source>
        <dbReference type="EMBL" id="MPY67802.1"/>
    </source>
</evidence>